<dbReference type="Proteomes" id="UP000092460">
    <property type="component" value="Unassembled WGS sequence"/>
</dbReference>
<feature type="coiled-coil region" evidence="1">
    <location>
        <begin position="12"/>
        <end position="39"/>
    </location>
</feature>
<dbReference type="AlphaFoldDB" id="A0A1B0BBZ3"/>
<keyword evidence="1" id="KW-0175">Coiled coil</keyword>
<sequence>MTKTPKKKRRKIKVLAEQYRASQQEFQNLNNEIQFISQSDQIGLNAIRTNGVISNITGIGNQRFVKDELVINNLEVMEESCPSNELLMNFTETIVKEEPKIKGVSISARKRKMDEDSKVSNSKIKVDGRFKALKRNENIHEFCTHSLS</sequence>
<name>A0A1B0BBZ3_9MUSC</name>
<dbReference type="EMBL" id="JXJN01011740">
    <property type="status" value="NOT_ANNOTATED_CDS"/>
    <property type="molecule type" value="Genomic_DNA"/>
</dbReference>
<organism evidence="2 3">
    <name type="scientific">Glossina palpalis gambiensis</name>
    <dbReference type="NCBI Taxonomy" id="67801"/>
    <lineage>
        <taxon>Eukaryota</taxon>
        <taxon>Metazoa</taxon>
        <taxon>Ecdysozoa</taxon>
        <taxon>Arthropoda</taxon>
        <taxon>Hexapoda</taxon>
        <taxon>Insecta</taxon>
        <taxon>Pterygota</taxon>
        <taxon>Neoptera</taxon>
        <taxon>Endopterygota</taxon>
        <taxon>Diptera</taxon>
        <taxon>Brachycera</taxon>
        <taxon>Muscomorpha</taxon>
        <taxon>Hippoboscoidea</taxon>
        <taxon>Glossinidae</taxon>
        <taxon>Glossina</taxon>
    </lineage>
</organism>
<evidence type="ECO:0000313" key="2">
    <source>
        <dbReference type="EnsemblMetazoa" id="GPPI025271-PA"/>
    </source>
</evidence>
<evidence type="ECO:0000256" key="1">
    <source>
        <dbReference type="SAM" id="Coils"/>
    </source>
</evidence>
<protein>
    <submittedName>
        <fullName evidence="2">Uncharacterized protein</fullName>
    </submittedName>
</protein>
<accession>A0A1B0BBZ3</accession>
<dbReference type="EnsemblMetazoa" id="GPPI025271-RA">
    <property type="protein sequence ID" value="GPPI025271-PA"/>
    <property type="gene ID" value="GPPI025271"/>
</dbReference>
<evidence type="ECO:0000313" key="3">
    <source>
        <dbReference type="Proteomes" id="UP000092460"/>
    </source>
</evidence>
<reference evidence="3" key="1">
    <citation type="submission" date="2015-01" db="EMBL/GenBank/DDBJ databases">
        <authorList>
            <person name="Aksoy S."/>
            <person name="Warren W."/>
            <person name="Wilson R.K."/>
        </authorList>
    </citation>
    <scope>NUCLEOTIDE SEQUENCE [LARGE SCALE GENOMIC DNA]</scope>
    <source>
        <strain evidence="3">IAEA</strain>
    </source>
</reference>
<proteinExistence type="predicted"/>
<dbReference type="VEuPathDB" id="VectorBase:GPPI025271"/>
<keyword evidence="3" id="KW-1185">Reference proteome</keyword>
<dbReference type="STRING" id="67801.A0A1B0BBZ3"/>
<reference evidence="2" key="2">
    <citation type="submission" date="2020-05" db="UniProtKB">
        <authorList>
            <consortium name="EnsemblMetazoa"/>
        </authorList>
    </citation>
    <scope>IDENTIFICATION</scope>
    <source>
        <strain evidence="2">IAEA</strain>
    </source>
</reference>